<evidence type="ECO:0000256" key="1">
    <source>
        <dbReference type="SAM" id="MobiDB-lite"/>
    </source>
</evidence>
<feature type="region of interest" description="Disordered" evidence="1">
    <location>
        <begin position="965"/>
        <end position="990"/>
    </location>
</feature>
<name>A0ABR1A9S1_HUSHU</name>
<dbReference type="Gene3D" id="1.10.8.10">
    <property type="entry name" value="DNA helicase RuvA subunit, C-terminal domain"/>
    <property type="match status" value="1"/>
</dbReference>
<feature type="region of interest" description="Disordered" evidence="1">
    <location>
        <begin position="659"/>
        <end position="682"/>
    </location>
</feature>
<feature type="compositionally biased region" description="Polar residues" evidence="1">
    <location>
        <begin position="142"/>
        <end position="152"/>
    </location>
</feature>
<feature type="compositionally biased region" description="Polar residues" evidence="1">
    <location>
        <begin position="811"/>
        <end position="825"/>
    </location>
</feature>
<dbReference type="PANTHER" id="PTHR46535">
    <property type="entry name" value="NEDD4-BINDING PROTEIN 2"/>
    <property type="match status" value="1"/>
</dbReference>
<feature type="compositionally biased region" description="Polar residues" evidence="1">
    <location>
        <begin position="40"/>
        <end position="49"/>
    </location>
</feature>
<feature type="compositionally biased region" description="Low complexity" evidence="1">
    <location>
        <begin position="1343"/>
        <end position="1353"/>
    </location>
</feature>
<dbReference type="Pfam" id="PF25124">
    <property type="entry name" value="DUF7816"/>
    <property type="match status" value="1"/>
</dbReference>
<dbReference type="InterPro" id="IPR036063">
    <property type="entry name" value="Smr_dom_sf"/>
</dbReference>
<sequence length="1795" mass="198818">MPRKKKSAAQSPARTPGNSSDSSTSIGNDLALPSRETDDNMVSSNFHTSRSGKEEIVNSMLEMFSHLDSEVIYMVLSECDFKAEVAMDILLELSNAAEGAVVPAPLSGFESAAALLGQSKHDGSGAESRRKQNPPTKGSVFVSGNETKSPDSFGTHLTEDFDSLIEYEFETIFKKPHHSDLPSSASSSSNELPELIKSSLCNYSTDDQHISTEEQPADNTQHHGNLNLAVLAGQIPSQPDQASSGGSMLTDFSYLVKEVESDKPPLSFSNDVTSVALKGSKYNSNPFSMKSKTVSRDSDNNRAFGGFPFTDTSHHEHRINGNSGTNEQIHFKLPNTDNNIQTALGNGNDCNIWPSEIHLPGPHMFITPVAMSPVWRSGLNLRPSGRAAPHLNSGALTPASWGGQHGTQPVSSPMRPPLQGSAKRTVLVGKVLVLLRGAPGSGKSTLARNLLEQNPTGVILSTDDYFLCDGHYQYDRSALGEAHEWTQKRAKETFKKGLSPIIIDNTNIQGWEMKPYVALALQYNYKVMFREPDTWWKYKPRELERHTKHGVPKEKIKRMLEQYQRYVTVHDLYLVSVKAGSPVCHGFKGGTAGAENIMGSTNPKATEQRKDVQPSQEQEGQDEGSNTLMKPDVVEEPHFKQQPANSDFKVKSLPDVSSVKENINTDDTTYRSSSNTHYLSNDSIRVEGQSKYPTVEDELKDKGSSDVALYLENEVSSKGIDSTNNEDLSYNTGGFAAREVPVAFCESIGQRVRRQRRGNQDKDHQSDLKTHETLVKSDQSNPEDDNACVGNNFTRPELLSFVGDWPTQQILGQRNQRSRGSQASQCAWEETESHVDKRKDGKDRMGIELKKLLDLLQDASNSEKCEAPTGDVLEQEGSALCSDLEKFNLESNVDTEEPCRSSETSVSLEDCRPELLNFVEDWPTTASSRERQQRLRIQNVEEHPSIEEKKELVVVKENTTVVDISESDPNKSYDSVGGVESSLDRSESQITCTNQSVVKDTDRCIPPHSRDKKFKHIRRSGKQCKLALTFTNNSPPSLKSFDESPKTPQFDESPKTPQFEVIPDTVTKSVSLVSTQATSEDFAFLWRVENQKIDASGVKVLLGNANNFEPKCLDSTVLPELQQVPYRVDHDKGTQVEETEFDTDDKHNNLQILSEHFKSVSFDILQDLYEKCNQDMEWTTNLLLDSGEQLYKEDELVCTGLESTETVELPTGVSHIPLDALNQESSNINILDEHSASSADNLDDHEVLSEGQPAVGIEKPADGGSVKTDFSVGLEDCTRQLTVEGGNSDCRTAMEAGTNKPMPEQSKQIIGEDTTLKDRLEAEAQCALSDIAETREGPGSLDPSLLLECPSGESEGESTEVVEHPTENQASSTLSSRPAQMPKVESPTKQPSQKSLGSLNIQSLELCLPPELAFQLSDLFGPVGIDPGTLSLEDCVVQIDLNLAKLIHQKWKEAIQERQKQEVLSYQLLQENPLLSNDYQLDRLKGSWGGASVPGAEGAFGQWESSEGMPFMDHWSAQAPHVSLKAIMSEEMALQEQYKKAKVNPVLGRKDGAAMLKEKQLFDTFPSIDRHFLMDIFRDNNYSLEQTEQFLKSLLDEGPVKTVVAQGSVHRSETPCPQKERKRAKEAEAAAVDSLFQDTEDPDYDDYRTEALIQRRSQQECFSKAAEAYRKGMKEVATYYAQQGHLHGQQMKEANHRAAVRIFERVNASLLPQNVLDLHGLHVDEAIHHLKRVLQEKAAECQQSGGKPHLSVITGRGNHSQGGVARIKPAVMDYLTSHGFRFTEPKPGLVHIMLR</sequence>
<dbReference type="SUPFAM" id="SSF160443">
    <property type="entry name" value="SMR domain-like"/>
    <property type="match status" value="1"/>
</dbReference>
<keyword evidence="5" id="KW-1185">Reference proteome</keyword>
<dbReference type="InterPro" id="IPR009060">
    <property type="entry name" value="UBA-like_sf"/>
</dbReference>
<dbReference type="PANTHER" id="PTHR46535:SF1">
    <property type="entry name" value="NEDD4-BINDING PROTEIN 2"/>
    <property type="match status" value="1"/>
</dbReference>
<dbReference type="SMART" id="SM00463">
    <property type="entry name" value="SMR"/>
    <property type="match status" value="1"/>
</dbReference>
<gene>
    <name evidence="4" type="ORF">HHUSO_G3244</name>
</gene>
<evidence type="ECO:0000259" key="2">
    <source>
        <dbReference type="PROSITE" id="PS50828"/>
    </source>
</evidence>
<feature type="region of interest" description="Disordered" evidence="1">
    <location>
        <begin position="1"/>
        <end position="52"/>
    </location>
</feature>
<feature type="compositionally biased region" description="Basic and acidic residues" evidence="1">
    <location>
        <begin position="758"/>
        <end position="775"/>
    </location>
</feature>
<dbReference type="Pfam" id="PF08590">
    <property type="entry name" value="DUF1771"/>
    <property type="match status" value="1"/>
</dbReference>
<feature type="region of interest" description="Disordered" evidence="1">
    <location>
        <begin position="811"/>
        <end position="838"/>
    </location>
</feature>
<dbReference type="PROSITE" id="PS50828">
    <property type="entry name" value="SMR"/>
    <property type="match status" value="1"/>
</dbReference>
<dbReference type="InterPro" id="IPR002625">
    <property type="entry name" value="Smr_dom"/>
</dbReference>
<dbReference type="Proteomes" id="UP001369086">
    <property type="component" value="Unassembled WGS sequence"/>
</dbReference>
<dbReference type="Gene3D" id="3.30.1370.110">
    <property type="match status" value="1"/>
</dbReference>
<reference evidence="4 5" key="1">
    <citation type="submission" date="2021-05" db="EMBL/GenBank/DDBJ databases">
        <authorList>
            <person name="Zahm M."/>
            <person name="Klopp C."/>
            <person name="Cabau C."/>
            <person name="Kuhl H."/>
            <person name="Suciu R."/>
            <person name="Ciorpac M."/>
            <person name="Holostenco D."/>
            <person name="Gessner J."/>
            <person name="Wuertz S."/>
            <person name="Hohne C."/>
            <person name="Stock M."/>
            <person name="Gislard M."/>
            <person name="Lluch J."/>
            <person name="Milhes M."/>
            <person name="Lampietro C."/>
            <person name="Lopez Roques C."/>
            <person name="Donnadieu C."/>
            <person name="Du K."/>
            <person name="Schartl M."/>
            <person name="Guiguen Y."/>
        </authorList>
    </citation>
    <scope>NUCLEOTIDE SEQUENCE [LARGE SCALE GENOMIC DNA]</scope>
    <source>
        <strain evidence="4">Hh-F2</strain>
        <tissue evidence="4">Blood</tissue>
    </source>
</reference>
<feature type="region of interest" description="Disordered" evidence="1">
    <location>
        <begin position="595"/>
        <end position="629"/>
    </location>
</feature>
<dbReference type="PROSITE" id="PS51140">
    <property type="entry name" value="CUE"/>
    <property type="match status" value="1"/>
</dbReference>
<feature type="region of interest" description="Disordered" evidence="1">
    <location>
        <begin position="386"/>
        <end position="420"/>
    </location>
</feature>
<dbReference type="InterPro" id="IPR052772">
    <property type="entry name" value="Endo/PolyKinase_Domain-Protein"/>
</dbReference>
<feature type="domain" description="Smr" evidence="2">
    <location>
        <begin position="1716"/>
        <end position="1795"/>
    </location>
</feature>
<dbReference type="SUPFAM" id="SSF52540">
    <property type="entry name" value="P-loop containing nucleoside triphosphate hydrolases"/>
    <property type="match status" value="1"/>
</dbReference>
<organism evidence="4 5">
    <name type="scientific">Huso huso</name>
    <name type="common">Beluga</name>
    <name type="synonym">Acipenser huso</name>
    <dbReference type="NCBI Taxonomy" id="61971"/>
    <lineage>
        <taxon>Eukaryota</taxon>
        <taxon>Metazoa</taxon>
        <taxon>Chordata</taxon>
        <taxon>Craniata</taxon>
        <taxon>Vertebrata</taxon>
        <taxon>Euteleostomi</taxon>
        <taxon>Actinopterygii</taxon>
        <taxon>Chondrostei</taxon>
        <taxon>Acipenseriformes</taxon>
        <taxon>Acipenseridae</taxon>
        <taxon>Huso</taxon>
    </lineage>
</organism>
<evidence type="ECO:0000313" key="4">
    <source>
        <dbReference type="EMBL" id="KAK6493619.1"/>
    </source>
</evidence>
<feature type="compositionally biased region" description="Polar residues" evidence="1">
    <location>
        <begin position="613"/>
        <end position="628"/>
    </location>
</feature>
<dbReference type="InterPro" id="IPR013899">
    <property type="entry name" value="DUF1771"/>
</dbReference>
<dbReference type="Pfam" id="PF01713">
    <property type="entry name" value="Smr"/>
    <property type="match status" value="1"/>
</dbReference>
<dbReference type="InterPro" id="IPR056720">
    <property type="entry name" value="DUF7818"/>
</dbReference>
<accession>A0ABR1A9S1</accession>
<feature type="region of interest" description="Disordered" evidence="1">
    <location>
        <begin position="1331"/>
        <end position="1395"/>
    </location>
</feature>
<feature type="compositionally biased region" description="Polar residues" evidence="1">
    <location>
        <begin position="1367"/>
        <end position="1378"/>
    </location>
</feature>
<dbReference type="CDD" id="cd14365">
    <property type="entry name" value="CUE_N4BP2"/>
    <property type="match status" value="1"/>
</dbReference>
<dbReference type="InterPro" id="IPR003892">
    <property type="entry name" value="CUE"/>
</dbReference>
<evidence type="ECO:0000313" key="5">
    <source>
        <dbReference type="Proteomes" id="UP001369086"/>
    </source>
</evidence>
<feature type="compositionally biased region" description="Basic and acidic residues" evidence="1">
    <location>
        <begin position="119"/>
        <end position="130"/>
    </location>
</feature>
<dbReference type="InterPro" id="IPR056718">
    <property type="entry name" value="DUF7816"/>
</dbReference>
<feature type="region of interest" description="Disordered" evidence="1">
    <location>
        <begin position="1284"/>
        <end position="1306"/>
    </location>
</feature>
<evidence type="ECO:0000259" key="3">
    <source>
        <dbReference type="PROSITE" id="PS51140"/>
    </source>
</evidence>
<dbReference type="InterPro" id="IPR056719">
    <property type="entry name" value="DUF7817"/>
</dbReference>
<dbReference type="SMART" id="SM01162">
    <property type="entry name" value="DUF1771"/>
    <property type="match status" value="1"/>
</dbReference>
<dbReference type="Pfam" id="PF25126">
    <property type="entry name" value="DUF7818"/>
    <property type="match status" value="1"/>
</dbReference>
<protein>
    <submittedName>
        <fullName evidence="4">NEDD4-binding protein 2 isoform X1</fullName>
    </submittedName>
</protein>
<feature type="region of interest" description="Disordered" evidence="1">
    <location>
        <begin position="1035"/>
        <end position="1057"/>
    </location>
</feature>
<dbReference type="Pfam" id="PF25125">
    <property type="entry name" value="DUF7817"/>
    <property type="match status" value="1"/>
</dbReference>
<feature type="domain" description="CUE" evidence="3">
    <location>
        <begin position="52"/>
        <end position="95"/>
    </location>
</feature>
<proteinExistence type="predicted"/>
<dbReference type="Gene3D" id="3.40.50.300">
    <property type="entry name" value="P-loop containing nucleotide triphosphate hydrolases"/>
    <property type="match status" value="1"/>
</dbReference>
<feature type="region of interest" description="Disordered" evidence="1">
    <location>
        <begin position="751"/>
        <end position="790"/>
    </location>
</feature>
<feature type="compositionally biased region" description="Polar residues" evidence="1">
    <location>
        <begin position="8"/>
        <end position="27"/>
    </location>
</feature>
<dbReference type="InterPro" id="IPR041801">
    <property type="entry name" value="N4BP2_CUE"/>
</dbReference>
<comment type="caution">
    <text evidence="4">The sequence shown here is derived from an EMBL/GenBank/DDBJ whole genome shotgun (WGS) entry which is preliminary data.</text>
</comment>
<feature type="region of interest" description="Disordered" evidence="1">
    <location>
        <begin position="118"/>
        <end position="155"/>
    </location>
</feature>
<dbReference type="InterPro" id="IPR027417">
    <property type="entry name" value="P-loop_NTPase"/>
</dbReference>
<dbReference type="Pfam" id="PF13671">
    <property type="entry name" value="AAA_33"/>
    <property type="match status" value="1"/>
</dbReference>
<dbReference type="EMBL" id="JAHFZB010000002">
    <property type="protein sequence ID" value="KAK6493619.1"/>
    <property type="molecule type" value="Genomic_DNA"/>
</dbReference>
<dbReference type="SUPFAM" id="SSF46934">
    <property type="entry name" value="UBA-like"/>
    <property type="match status" value="1"/>
</dbReference>